<gene>
    <name evidence="2" type="ORF">O197_33</name>
</gene>
<accession>W0LI31</accession>
<evidence type="ECO:0000313" key="2">
    <source>
        <dbReference type="EMBL" id="AHG23503.1"/>
    </source>
</evidence>
<proteinExistence type="predicted"/>
<feature type="coiled-coil region" evidence="1">
    <location>
        <begin position="45"/>
        <end position="72"/>
    </location>
</feature>
<keyword evidence="1" id="KW-0175">Coiled coil</keyword>
<dbReference type="EMBL" id="KF772234">
    <property type="protein sequence ID" value="AHG23503.1"/>
    <property type="molecule type" value="Genomic_DNA"/>
</dbReference>
<evidence type="ECO:0000256" key="1">
    <source>
        <dbReference type="SAM" id="Coils"/>
    </source>
</evidence>
<dbReference type="KEGG" id="vg:18503324"/>
<dbReference type="RefSeq" id="YP_009004680.1">
    <property type="nucleotide sequence ID" value="NC_023555.1"/>
</dbReference>
<name>W0LI31_9CAUD</name>
<sequence length="74" mass="9066">MQKLIAYITAPMRAIMKYRREAKRRAFLQSAIEKADYQWRTLPRAKMYNAERRRLERQLDSMRCELELMDGRLQ</sequence>
<dbReference type="GeneID" id="18503324"/>
<organism evidence="2 3">
    <name type="scientific">Edwardsiella phage eiAU-183</name>
    <dbReference type="NCBI Taxonomy" id="1391659"/>
    <lineage>
        <taxon>Viruses</taxon>
        <taxon>Duplodnaviria</taxon>
        <taxon>Heunggongvirae</taxon>
        <taxon>Uroviricota</taxon>
        <taxon>Caudoviricetes</taxon>
        <taxon>Eiauvirus</taxon>
        <taxon>Eiauvirus eiAU</taxon>
    </lineage>
</organism>
<dbReference type="Proteomes" id="UP000019123">
    <property type="component" value="Segment"/>
</dbReference>
<evidence type="ECO:0000313" key="3">
    <source>
        <dbReference type="Proteomes" id="UP000019123"/>
    </source>
</evidence>
<reference evidence="2 3" key="1">
    <citation type="submission" date="2013-10" db="EMBL/GenBank/DDBJ databases">
        <title>Identification of broad host specificity determinant of Edwardsiella ictaluri specific bacteriophages.</title>
        <authorList>
            <person name="Hossain M.J."/>
            <person name="Carrias A."/>
            <person name="Terhune J.S."/>
            <person name="Liles M.R."/>
        </authorList>
    </citation>
    <scope>NUCLEOTIDE SEQUENCE [LARGE SCALE GENOMIC DNA]</scope>
</reference>
<protein>
    <submittedName>
        <fullName evidence="2">Uncharacterized protein</fullName>
    </submittedName>
</protein>